<organism evidence="1 2">
    <name type="scientific">Candidatus Schekmanbacteria bacterium GWA2_38_11</name>
    <dbReference type="NCBI Taxonomy" id="1817876"/>
    <lineage>
        <taxon>Bacteria</taxon>
        <taxon>Candidatus Schekmaniibacteriota</taxon>
    </lineage>
</organism>
<name>A0A1F7REG7_9BACT</name>
<evidence type="ECO:0000313" key="1">
    <source>
        <dbReference type="EMBL" id="OGL39955.1"/>
    </source>
</evidence>
<comment type="caution">
    <text evidence="1">The sequence shown here is derived from an EMBL/GenBank/DDBJ whole genome shotgun (WGS) entry which is preliminary data.</text>
</comment>
<sequence length="167" mass="19210">MIKEIALKKMEQYFNKDKKRINHAKKVTDFALEILGAENTQNLFFLKVVTLAAVFHDIGIHEAEKKYGSSAGKYQEIEGPAIARRILEGMHIEEEVINRVCYIIGGHHTESKIDNIDFKIIWDADLLVNISEENIHLDRERVSKIILKSFKTESGKKLAKKLYLSNQ</sequence>
<dbReference type="Gene3D" id="1.10.3210.10">
    <property type="entry name" value="Hypothetical protein af1432"/>
    <property type="match status" value="1"/>
</dbReference>
<evidence type="ECO:0000313" key="2">
    <source>
        <dbReference type="Proteomes" id="UP000178526"/>
    </source>
</evidence>
<protein>
    <submittedName>
        <fullName evidence="1">Phosphohydrolase</fullName>
    </submittedName>
</protein>
<proteinExistence type="predicted"/>
<gene>
    <name evidence="1" type="ORF">A2042_00355</name>
</gene>
<dbReference type="AlphaFoldDB" id="A0A1F7REG7"/>
<accession>A0A1F7REG7</accession>
<dbReference type="EMBL" id="MGDB01000109">
    <property type="protein sequence ID" value="OGL39955.1"/>
    <property type="molecule type" value="Genomic_DNA"/>
</dbReference>
<dbReference type="Proteomes" id="UP000178526">
    <property type="component" value="Unassembled WGS sequence"/>
</dbReference>
<keyword evidence="1" id="KW-0378">Hydrolase</keyword>
<reference evidence="1 2" key="1">
    <citation type="journal article" date="2016" name="Nat. Commun.">
        <title>Thousands of microbial genomes shed light on interconnected biogeochemical processes in an aquifer system.</title>
        <authorList>
            <person name="Anantharaman K."/>
            <person name="Brown C.T."/>
            <person name="Hug L.A."/>
            <person name="Sharon I."/>
            <person name="Castelle C.J."/>
            <person name="Probst A.J."/>
            <person name="Thomas B.C."/>
            <person name="Singh A."/>
            <person name="Wilkins M.J."/>
            <person name="Karaoz U."/>
            <person name="Brodie E.L."/>
            <person name="Williams K.H."/>
            <person name="Hubbard S.S."/>
            <person name="Banfield J.F."/>
        </authorList>
    </citation>
    <scope>NUCLEOTIDE SEQUENCE [LARGE SCALE GENOMIC DNA]</scope>
</reference>
<dbReference type="SUPFAM" id="SSF109604">
    <property type="entry name" value="HD-domain/PDEase-like"/>
    <property type="match status" value="1"/>
</dbReference>
<dbReference type="GO" id="GO:0016787">
    <property type="term" value="F:hydrolase activity"/>
    <property type="evidence" value="ECO:0007669"/>
    <property type="project" value="UniProtKB-KW"/>
</dbReference>